<keyword evidence="3" id="KW-0472">Membrane</keyword>
<evidence type="ECO:0000313" key="5">
    <source>
        <dbReference type="Proteomes" id="UP000318626"/>
    </source>
</evidence>
<feature type="transmembrane region" description="Helical" evidence="3">
    <location>
        <begin position="143"/>
        <end position="165"/>
    </location>
</feature>
<feature type="compositionally biased region" description="Low complexity" evidence="2">
    <location>
        <begin position="997"/>
        <end position="1052"/>
    </location>
</feature>
<evidence type="ECO:0000256" key="1">
    <source>
        <dbReference type="SAM" id="Coils"/>
    </source>
</evidence>
<feature type="compositionally biased region" description="Low complexity" evidence="2">
    <location>
        <begin position="508"/>
        <end position="531"/>
    </location>
</feature>
<feature type="coiled-coil region" evidence="1">
    <location>
        <begin position="1102"/>
        <end position="1163"/>
    </location>
</feature>
<name>A0A518C958_9BACT</name>
<proteinExistence type="predicted"/>
<dbReference type="OrthoDB" id="221248at2"/>
<keyword evidence="3" id="KW-1133">Transmembrane helix</keyword>
<dbReference type="RefSeq" id="WP_144973387.1">
    <property type="nucleotide sequence ID" value="NZ_CP036289.1"/>
</dbReference>
<accession>A0A518C958</accession>
<dbReference type="AlphaFoldDB" id="A0A518C958"/>
<dbReference type="KEGG" id="bvo:Pan97_28030"/>
<feature type="region of interest" description="Disordered" evidence="2">
    <location>
        <begin position="994"/>
        <end position="1087"/>
    </location>
</feature>
<evidence type="ECO:0000256" key="3">
    <source>
        <dbReference type="SAM" id="Phobius"/>
    </source>
</evidence>
<feature type="compositionally biased region" description="Basic and acidic residues" evidence="2">
    <location>
        <begin position="762"/>
        <end position="774"/>
    </location>
</feature>
<keyword evidence="1" id="KW-0175">Coiled coil</keyword>
<dbReference type="SUPFAM" id="SSF81995">
    <property type="entry name" value="beta-sandwich domain of Sec23/24"/>
    <property type="match status" value="1"/>
</dbReference>
<feature type="compositionally biased region" description="Low complexity" evidence="2">
    <location>
        <begin position="648"/>
        <end position="671"/>
    </location>
</feature>
<feature type="region of interest" description="Disordered" evidence="2">
    <location>
        <begin position="644"/>
        <end position="671"/>
    </location>
</feature>
<feature type="region of interest" description="Disordered" evidence="2">
    <location>
        <begin position="762"/>
        <end position="785"/>
    </location>
</feature>
<feature type="region of interest" description="Disordered" evidence="2">
    <location>
        <begin position="508"/>
        <end position="532"/>
    </location>
</feature>
<reference evidence="5" key="1">
    <citation type="submission" date="2019-02" db="EMBL/GenBank/DDBJ databases">
        <title>Deep-cultivation of Planctomycetes and their phenomic and genomic characterization uncovers novel biology.</title>
        <authorList>
            <person name="Wiegand S."/>
            <person name="Jogler M."/>
            <person name="Boedeker C."/>
            <person name="Pinto D."/>
            <person name="Vollmers J."/>
            <person name="Rivas-Marin E."/>
            <person name="Kohn T."/>
            <person name="Peeters S.H."/>
            <person name="Heuer A."/>
            <person name="Rast P."/>
            <person name="Oberbeckmann S."/>
            <person name="Bunk B."/>
            <person name="Jeske O."/>
            <person name="Meyerdierks A."/>
            <person name="Storesund J.E."/>
            <person name="Kallscheuer N."/>
            <person name="Luecker S."/>
            <person name="Lage O.M."/>
            <person name="Pohl T."/>
            <person name="Merkel B.J."/>
            <person name="Hornburger P."/>
            <person name="Mueller R.-W."/>
            <person name="Bruemmer F."/>
            <person name="Labrenz M."/>
            <person name="Spormann A.M."/>
            <person name="Op den Camp H."/>
            <person name="Overmann J."/>
            <person name="Amann R."/>
            <person name="Jetten M.S.M."/>
            <person name="Mascher T."/>
            <person name="Medema M.H."/>
            <person name="Devos D.P."/>
            <person name="Kaster A.-K."/>
            <person name="Ovreas L."/>
            <person name="Rohde M."/>
            <person name="Galperin M.Y."/>
            <person name="Jogler C."/>
        </authorList>
    </citation>
    <scope>NUCLEOTIDE SEQUENCE [LARGE SCALE GENOMIC DNA]</scope>
    <source>
        <strain evidence="5">Pan97</strain>
    </source>
</reference>
<feature type="transmembrane region" description="Helical" evidence="3">
    <location>
        <begin position="21"/>
        <end position="42"/>
    </location>
</feature>
<protein>
    <submittedName>
        <fullName evidence="4">Uncharacterized protein</fullName>
    </submittedName>
</protein>
<gene>
    <name evidence="4" type="ORF">Pan97_28030</name>
</gene>
<keyword evidence="5" id="KW-1185">Reference proteome</keyword>
<organism evidence="4 5">
    <name type="scientific">Bremerella volcania</name>
    <dbReference type="NCBI Taxonomy" id="2527984"/>
    <lineage>
        <taxon>Bacteria</taxon>
        <taxon>Pseudomonadati</taxon>
        <taxon>Planctomycetota</taxon>
        <taxon>Planctomycetia</taxon>
        <taxon>Pirellulales</taxon>
        <taxon>Pirellulaceae</taxon>
        <taxon>Bremerella</taxon>
    </lineage>
</organism>
<evidence type="ECO:0000256" key="2">
    <source>
        <dbReference type="SAM" id="MobiDB-lite"/>
    </source>
</evidence>
<sequence length="1190" mass="134462">MDRELVSHLDRVAHRLRTFHFWSGMGIVWVSAAIFLGVIYVISQATERVLDGTFLVTAVIGVLGSLLVTWASSRSARSAQQVANLVEANYPQLDSVLLTAVEQQPDGITGRLGYLQREVVGQAVRHARSHNWQNLITRGQLNAARLAACAGLIATLIAAVALGRLNRDLLAAIPPADLASPDVVSADTIFEVEIEPGDTEVERGTGLLVLAKFLNDMPSEATLIYTTEDGSEHTLPMSRSLDDPLFGGRIPAVSQPLAYRVQFGNQATREFHVDVFEYPVMLQTDAKIVFPSYTNQEDKFVPDVRRVSAVEGSQLTLLCRVNKPLASAQFIEQTEDGELAISLHPEANDALTYTTTFVVDRSRELTLHLTDNDQRTNQHPPKLQITMIANLPPDIKLAAPTKDIEVSPIEEVDLAASAWDDFGLKRVGINYSIPGKVDQDVPLGDSFPSKERVELAHLLAFESLQAEPDQLLSWYFWAEDIGPDGQPRRTMSDMFFAEVRPFEQIFRQGQQPPQGSQQQQQQQGGQNAQQAEELAELQKQIIAATWKIIRRETREQPTAEFASDTQLLIESQEAAMVQLEELQGNLQDVTSIEHAAQVRSSMQEAIEALRAATESSSPAKLPEALQAEQAAYQGLLRLRAREHEVVRSRQSQQSSQSQQSQNSRAQQQLQQLQLREDENRYAQEQQAQTEQQQQAREDRQILNRLRELAQRQEDLNERIQELQGVLEAAETEEERAEAERQLKRLREEQEQILRDTEELQQRMEQPENQERMAEQRQQLEQARENIQRSSEAIQQQMVTQAANEGTRAQRELNDLREEFQRQTSQEFEQELRDMKNQAQELVEAEQEVARQLDDLRHENLEQSNSLRETENPNELGGQLAEQQQRLDQLLERMRQTVEEAEQSQPLLAEKLYESIRDTRTSKPNDALKETEMLLNRGFLDQAAQREEQAREGIEQLAEGIQQAADQVLGDETEMLRWALDELERLNEDLEGELARNGQQQPGQQQPGQQQPGQQQPGQQQPGQQQPGQQQPGQQQPGQQQPGQQQPGQQQPGREGGPGSAAGVGALDRYLGGGSNRDTSPFSGDDFVDWSDRLRDVEEIVNDPELRAEAARIRDEARELRREQIETSAPPQWDIIQQKVARPLAQLQNRVAEELLRRTAEEARVPLDKDPVPAQYEDAVRRYYERLGSSE</sequence>
<evidence type="ECO:0000313" key="4">
    <source>
        <dbReference type="EMBL" id="QDU75761.1"/>
    </source>
</evidence>
<feature type="transmembrane region" description="Helical" evidence="3">
    <location>
        <begin position="54"/>
        <end position="71"/>
    </location>
</feature>
<dbReference type="Proteomes" id="UP000318626">
    <property type="component" value="Chromosome"/>
</dbReference>
<keyword evidence="3" id="KW-0812">Transmembrane</keyword>
<dbReference type="EMBL" id="CP036289">
    <property type="protein sequence ID" value="QDU75761.1"/>
    <property type="molecule type" value="Genomic_DNA"/>
</dbReference>